<name>A0A8J4DUR4_9ACTN</name>
<dbReference type="Pfam" id="PF00561">
    <property type="entry name" value="Abhydrolase_1"/>
    <property type="match status" value="1"/>
</dbReference>
<gene>
    <name evidence="2" type="ORF">Val02_72390</name>
</gene>
<dbReference type="GO" id="GO:0046503">
    <property type="term" value="P:glycerolipid catabolic process"/>
    <property type="evidence" value="ECO:0007669"/>
    <property type="project" value="TreeGrafter"/>
</dbReference>
<dbReference type="Gene3D" id="3.40.50.1820">
    <property type="entry name" value="alpha/beta hydrolase"/>
    <property type="match status" value="1"/>
</dbReference>
<dbReference type="GO" id="GO:0004806">
    <property type="term" value="F:triacylglycerol lipase activity"/>
    <property type="evidence" value="ECO:0007669"/>
    <property type="project" value="TreeGrafter"/>
</dbReference>
<feature type="domain" description="AB hydrolase-1" evidence="1">
    <location>
        <begin position="2"/>
        <end position="247"/>
    </location>
</feature>
<evidence type="ECO:0000313" key="3">
    <source>
        <dbReference type="Proteomes" id="UP000619260"/>
    </source>
</evidence>
<evidence type="ECO:0000259" key="1">
    <source>
        <dbReference type="Pfam" id="PF00561"/>
    </source>
</evidence>
<dbReference type="SUPFAM" id="SSF53474">
    <property type="entry name" value="alpha/beta-Hydrolases"/>
    <property type="match status" value="1"/>
</dbReference>
<dbReference type="InterPro" id="IPR029058">
    <property type="entry name" value="AB_hydrolase_fold"/>
</dbReference>
<reference evidence="2" key="1">
    <citation type="submission" date="2021-01" db="EMBL/GenBank/DDBJ databases">
        <title>Whole genome shotgun sequence of Virgisporangium aliadipatigenens NBRC 105644.</title>
        <authorList>
            <person name="Komaki H."/>
            <person name="Tamura T."/>
        </authorList>
    </citation>
    <scope>NUCLEOTIDE SEQUENCE</scope>
    <source>
        <strain evidence="2">NBRC 105644</strain>
    </source>
</reference>
<accession>A0A8J4DUR4</accession>
<protein>
    <submittedName>
        <fullName evidence="2">Alpha/beta hydrolase</fullName>
    </submittedName>
</protein>
<keyword evidence="2" id="KW-0378">Hydrolase</keyword>
<dbReference type="Proteomes" id="UP000619260">
    <property type="component" value="Unassembled WGS sequence"/>
</dbReference>
<keyword evidence="3" id="KW-1185">Reference proteome</keyword>
<proteinExistence type="predicted"/>
<dbReference type="InterPro" id="IPR000073">
    <property type="entry name" value="AB_hydrolase_1"/>
</dbReference>
<evidence type="ECO:0000313" key="2">
    <source>
        <dbReference type="EMBL" id="GIJ50353.1"/>
    </source>
</evidence>
<dbReference type="PANTHER" id="PTHR43433:SF5">
    <property type="entry name" value="AB HYDROLASE-1 DOMAIN-CONTAINING PROTEIN"/>
    <property type="match status" value="1"/>
</dbReference>
<dbReference type="EMBL" id="BOPF01000035">
    <property type="protein sequence ID" value="GIJ50353.1"/>
    <property type="molecule type" value="Genomic_DNA"/>
</dbReference>
<organism evidence="2 3">
    <name type="scientific">Virgisporangium aliadipatigenens</name>
    <dbReference type="NCBI Taxonomy" id="741659"/>
    <lineage>
        <taxon>Bacteria</taxon>
        <taxon>Bacillati</taxon>
        <taxon>Actinomycetota</taxon>
        <taxon>Actinomycetes</taxon>
        <taxon>Micromonosporales</taxon>
        <taxon>Micromonosporaceae</taxon>
        <taxon>Virgisporangium</taxon>
    </lineage>
</organism>
<dbReference type="InterPro" id="IPR050471">
    <property type="entry name" value="AB_hydrolase"/>
</dbReference>
<dbReference type="PANTHER" id="PTHR43433">
    <property type="entry name" value="HYDROLASE, ALPHA/BETA FOLD FAMILY PROTEIN"/>
    <property type="match status" value="1"/>
</dbReference>
<dbReference type="AlphaFoldDB" id="A0A8J4DUR4"/>
<comment type="caution">
    <text evidence="2">The sequence shown here is derived from an EMBL/GenBank/DDBJ whole genome shotgun (WGS) entry which is preliminary data.</text>
</comment>
<sequence length="266" mass="27652">MLLIMGLGEQMIAWPDGFCAGLAARGFHVIRFDNRDIGLSTWLDDLGQVDVPALFAGDLSSVRYGLSDMAADTAGLLGALGVRRAHLAGVSMGGMIAQLVAVERPDLVASLASIMSTTGDRSVGQSTLDDVSLLMPRPDADRDAAIAADASLYRLIGSPGFEISDEYLVSFATAKVDRAYHPAGTARQFAAIVAAADRTPSLRTLKVPTVVIHGEADRLVDVSGGRATATAVPGAELILIPGMGHDLPEGAWGRIIDAITTNAATA</sequence>